<dbReference type="VEuPathDB" id="CryptoDB:GNI_005400"/>
<dbReference type="InterPro" id="IPR020094">
    <property type="entry name" value="TruA/RsuA/RluB/E/F_N"/>
</dbReference>
<dbReference type="InterPro" id="IPR020103">
    <property type="entry name" value="PsdUridine_synth_cat_dom_sf"/>
</dbReference>
<organism evidence="6 7">
    <name type="scientific">Gregarina niphandrodes</name>
    <name type="common">Septate eugregarine</name>
    <dbReference type="NCBI Taxonomy" id="110365"/>
    <lineage>
        <taxon>Eukaryota</taxon>
        <taxon>Sar</taxon>
        <taxon>Alveolata</taxon>
        <taxon>Apicomplexa</taxon>
        <taxon>Conoidasida</taxon>
        <taxon>Gregarinasina</taxon>
        <taxon>Eugregarinorida</taxon>
        <taxon>Gregarinidae</taxon>
        <taxon>Gregarina</taxon>
    </lineage>
</organism>
<dbReference type="GO" id="GO:0005737">
    <property type="term" value="C:cytoplasm"/>
    <property type="evidence" value="ECO:0007669"/>
    <property type="project" value="TreeGrafter"/>
</dbReference>
<evidence type="ECO:0000256" key="1">
    <source>
        <dbReference type="ARBA" id="ARBA00009375"/>
    </source>
</evidence>
<dbReference type="eggNOG" id="KOG2554">
    <property type="taxonomic scope" value="Eukaryota"/>
</dbReference>
<dbReference type="HAMAP" id="MF_00171">
    <property type="entry name" value="TruA"/>
    <property type="match status" value="1"/>
</dbReference>
<dbReference type="PANTHER" id="PTHR11142:SF5">
    <property type="entry name" value="TRNA PSEUDOURIDINE(38_39) SYNTHASE"/>
    <property type="match status" value="1"/>
</dbReference>
<evidence type="ECO:0000256" key="4">
    <source>
        <dbReference type="RuleBase" id="RU003792"/>
    </source>
</evidence>
<dbReference type="EC" id="5.4.99.12" evidence="4"/>
<gene>
    <name evidence="6" type="ORF">GNI_005400</name>
</gene>
<dbReference type="EMBL" id="AFNH02000040">
    <property type="protein sequence ID" value="EZG88192.1"/>
    <property type="molecule type" value="Genomic_DNA"/>
</dbReference>
<keyword evidence="2 4" id="KW-0819">tRNA processing</keyword>
<dbReference type="GO" id="GO:0003723">
    <property type="term" value="F:RNA binding"/>
    <property type="evidence" value="ECO:0007669"/>
    <property type="project" value="InterPro"/>
</dbReference>
<dbReference type="SUPFAM" id="SSF55120">
    <property type="entry name" value="Pseudouridine synthase"/>
    <property type="match status" value="1"/>
</dbReference>
<dbReference type="RefSeq" id="XP_011128616.1">
    <property type="nucleotide sequence ID" value="XM_011130314.1"/>
</dbReference>
<evidence type="ECO:0000313" key="6">
    <source>
        <dbReference type="EMBL" id="EZG88192.1"/>
    </source>
</evidence>
<comment type="similarity">
    <text evidence="1 4">Belongs to the tRNA pseudouridine synthase TruA family.</text>
</comment>
<dbReference type="InterPro" id="IPR020097">
    <property type="entry name" value="PsdUridine_synth_TruA_a/b_dom"/>
</dbReference>
<keyword evidence="3 4" id="KW-0413">Isomerase</keyword>
<protein>
    <recommendedName>
        <fullName evidence="4">tRNA pseudouridine synthase</fullName>
        <ecNumber evidence="4">5.4.99.12</ecNumber>
    </recommendedName>
</protein>
<reference evidence="6" key="1">
    <citation type="submission" date="2013-12" db="EMBL/GenBank/DDBJ databases">
        <authorList>
            <person name="Omoto C.K."/>
            <person name="Sibley D."/>
            <person name="Venepally P."/>
            <person name="Hadjithomas M."/>
            <person name="Karamycheva S."/>
            <person name="Brunk B."/>
            <person name="Roos D."/>
            <person name="Caler E."/>
            <person name="Lorenzi H."/>
        </authorList>
    </citation>
    <scope>NUCLEOTIDE SEQUENCE</scope>
</reference>
<dbReference type="Pfam" id="PF01416">
    <property type="entry name" value="PseudoU_synth_1"/>
    <property type="match status" value="1"/>
</dbReference>
<dbReference type="NCBIfam" id="TIGR00071">
    <property type="entry name" value="hisT_truA"/>
    <property type="match status" value="1"/>
</dbReference>
<dbReference type="GO" id="GO:0160147">
    <property type="term" value="F:tRNA pseudouridine(38-40) synthase activity"/>
    <property type="evidence" value="ECO:0007669"/>
    <property type="project" value="UniProtKB-EC"/>
</dbReference>
<dbReference type="AlphaFoldDB" id="A0A023BDH6"/>
<name>A0A023BDH6_GRENI</name>
<dbReference type="Proteomes" id="UP000019763">
    <property type="component" value="Unassembled WGS sequence"/>
</dbReference>
<dbReference type="OrthoDB" id="25767at2759"/>
<comment type="catalytic activity">
    <reaction evidence="4">
        <text>uridine(38/39/40) in tRNA = pseudouridine(38/39/40) in tRNA</text>
        <dbReference type="Rhea" id="RHEA:22376"/>
        <dbReference type="Rhea" id="RHEA-COMP:10085"/>
        <dbReference type="Rhea" id="RHEA-COMP:10087"/>
        <dbReference type="ChEBI" id="CHEBI:65314"/>
        <dbReference type="ChEBI" id="CHEBI:65315"/>
        <dbReference type="EC" id="5.4.99.12"/>
    </reaction>
</comment>
<dbReference type="GO" id="GO:0005634">
    <property type="term" value="C:nucleus"/>
    <property type="evidence" value="ECO:0007669"/>
    <property type="project" value="TreeGrafter"/>
</dbReference>
<dbReference type="GO" id="GO:0031119">
    <property type="term" value="P:tRNA pseudouridine synthesis"/>
    <property type="evidence" value="ECO:0007669"/>
    <property type="project" value="TreeGrafter"/>
</dbReference>
<evidence type="ECO:0000256" key="2">
    <source>
        <dbReference type="ARBA" id="ARBA00022694"/>
    </source>
</evidence>
<dbReference type="Gene3D" id="3.30.70.660">
    <property type="entry name" value="Pseudouridine synthase I, catalytic domain, C-terminal subdomain"/>
    <property type="match status" value="1"/>
</dbReference>
<sequence length="373" mass="42005">MHSKRRRTFDCSLMGSFLIRFTYDGSSFFGLAKQNEESSASYFKNAPPGVERVLSTVEGELENVLRKANMIKSLAESLCSRCGRTDRGVHARANYISIRLRLNPEGEEYNYALIMNGMLPDSIRVVWVRRCPVWFDARFHCLYRMYKYYFADTGLDLVKMDTAAQCFVGDHDFKNFCKQDPDNQKTTRRRIFHCRVKKVNPKVGVVLVTGPAFLWHQVRCIVGCLMDIGNGVHPVSVVNDWLYIKQTKPPYTMAPPDGLVLWDCAFEDINPNISQMPTAQGSATQVPAKAHACDENVSMEPLCGGDPLSGNSNVSTALPQPIPLTPVGSRCPGIPTFEWQLFQLEIRKCVLKSLASADNDSLSFFKEDAPDFF</sequence>
<evidence type="ECO:0000256" key="3">
    <source>
        <dbReference type="ARBA" id="ARBA00023235"/>
    </source>
</evidence>
<proteinExistence type="inferred from homology"/>
<evidence type="ECO:0000259" key="5">
    <source>
        <dbReference type="Pfam" id="PF01416"/>
    </source>
</evidence>
<dbReference type="InterPro" id="IPR020095">
    <property type="entry name" value="PsdUridine_synth_TruA_C"/>
</dbReference>
<feature type="domain" description="Pseudouridine synthase I TruA alpha/beta" evidence="5">
    <location>
        <begin position="163"/>
        <end position="267"/>
    </location>
</feature>
<dbReference type="InterPro" id="IPR001406">
    <property type="entry name" value="PsdUridine_synth_TruA"/>
</dbReference>
<dbReference type="GO" id="GO:1990481">
    <property type="term" value="P:mRNA pseudouridine synthesis"/>
    <property type="evidence" value="ECO:0007669"/>
    <property type="project" value="TreeGrafter"/>
</dbReference>
<dbReference type="PANTHER" id="PTHR11142">
    <property type="entry name" value="PSEUDOURIDYLATE SYNTHASE"/>
    <property type="match status" value="1"/>
</dbReference>
<dbReference type="GeneID" id="22910478"/>
<evidence type="ECO:0000313" key="7">
    <source>
        <dbReference type="Proteomes" id="UP000019763"/>
    </source>
</evidence>
<dbReference type="Gene3D" id="3.30.70.580">
    <property type="entry name" value="Pseudouridine synthase I, catalytic domain, N-terminal subdomain"/>
    <property type="match status" value="1"/>
</dbReference>
<accession>A0A023BDH6</accession>
<keyword evidence="7" id="KW-1185">Reference proteome</keyword>
<comment type="caution">
    <text evidence="6">The sequence shown here is derived from an EMBL/GenBank/DDBJ whole genome shotgun (WGS) entry which is preliminary data.</text>
</comment>